<feature type="domain" description="Calpain catalytic" evidence="6">
    <location>
        <begin position="139"/>
        <end position="362"/>
    </location>
</feature>
<dbReference type="MEROPS" id="C02.029"/>
<dbReference type="SUPFAM" id="SSF116846">
    <property type="entry name" value="MIT domain"/>
    <property type="match status" value="1"/>
</dbReference>
<evidence type="ECO:0000313" key="7">
    <source>
        <dbReference type="EMBL" id="EDP45634.1"/>
    </source>
</evidence>
<dbReference type="InParanoid" id="A8PR76"/>
<dbReference type="SMART" id="SM00230">
    <property type="entry name" value="CysPc"/>
    <property type="match status" value="1"/>
</dbReference>
<feature type="active site" evidence="5">
    <location>
        <position position="311"/>
    </location>
</feature>
<dbReference type="GeneID" id="5857154"/>
<dbReference type="Pfam" id="PF00648">
    <property type="entry name" value="Peptidase_C2"/>
    <property type="match status" value="1"/>
</dbReference>
<dbReference type="InterPro" id="IPR036181">
    <property type="entry name" value="MIT_dom_sf"/>
</dbReference>
<dbReference type="InterPro" id="IPR001300">
    <property type="entry name" value="Peptidase_C2_calpain_cat"/>
</dbReference>
<dbReference type="VEuPathDB" id="FungiDB:MGL_0623"/>
<evidence type="ECO:0000256" key="1">
    <source>
        <dbReference type="ARBA" id="ARBA00010193"/>
    </source>
</evidence>
<dbReference type="EMBL" id="AAYY01000001">
    <property type="protein sequence ID" value="EDP45634.1"/>
    <property type="molecule type" value="Genomic_DNA"/>
</dbReference>
<evidence type="ECO:0000259" key="6">
    <source>
        <dbReference type="PROSITE" id="PS50203"/>
    </source>
</evidence>
<dbReference type="RefSeq" id="XP_001732848.1">
    <property type="nucleotide sequence ID" value="XM_001732796.1"/>
</dbReference>
<dbReference type="PANTHER" id="PTHR46143:SF1">
    <property type="entry name" value="CALPAIN-7"/>
    <property type="match status" value="1"/>
</dbReference>
<dbReference type="Gene3D" id="1.20.58.80">
    <property type="entry name" value="Phosphotransferase system, lactose/cellobiose-type IIA subunit"/>
    <property type="match status" value="1"/>
</dbReference>
<dbReference type="PANTHER" id="PTHR46143">
    <property type="entry name" value="CALPAIN-7"/>
    <property type="match status" value="1"/>
</dbReference>
<proteinExistence type="inferred from homology"/>
<protein>
    <recommendedName>
        <fullName evidence="6">Calpain catalytic domain-containing protein</fullName>
    </recommendedName>
</protein>
<dbReference type="InterPro" id="IPR038765">
    <property type="entry name" value="Papain-like_cys_pep_sf"/>
</dbReference>
<dbReference type="PROSITE" id="PS50203">
    <property type="entry name" value="CALPAIN_CAT"/>
    <property type="match status" value="1"/>
</dbReference>
<reference evidence="7 8" key="1">
    <citation type="journal article" date="2007" name="Proc. Natl. Acad. Sci. U.S.A.">
        <title>Dandruff-associated Malassezia genomes reveal convergent and divergent virulence traits shared with plant and human fungal pathogens.</title>
        <authorList>
            <person name="Xu J."/>
            <person name="Saunders C.W."/>
            <person name="Hu P."/>
            <person name="Grant R.A."/>
            <person name="Boekhout T."/>
            <person name="Kuramae E.E."/>
            <person name="Kronstad J.W."/>
            <person name="Deangelis Y.M."/>
            <person name="Reeder N.L."/>
            <person name="Johnstone K.R."/>
            <person name="Leland M."/>
            <person name="Fieno A.M."/>
            <person name="Begley W.M."/>
            <person name="Sun Y."/>
            <person name="Lacey M.P."/>
            <person name="Chaudhary T."/>
            <person name="Keough T."/>
            <person name="Chu L."/>
            <person name="Sears R."/>
            <person name="Yuan B."/>
            <person name="Dawson T.L.Jr."/>
        </authorList>
    </citation>
    <scope>NUCLEOTIDE SEQUENCE [LARGE SCALE GENOMIC DNA]</scope>
    <source>
        <strain evidence="8">ATCC MYA-4612 / CBS 7966</strain>
    </source>
</reference>
<dbReference type="GO" id="GO:0004198">
    <property type="term" value="F:calcium-dependent cysteine-type endopeptidase activity"/>
    <property type="evidence" value="ECO:0007669"/>
    <property type="project" value="InterPro"/>
</dbReference>
<evidence type="ECO:0000256" key="2">
    <source>
        <dbReference type="ARBA" id="ARBA00022670"/>
    </source>
</evidence>
<dbReference type="Proteomes" id="UP000008837">
    <property type="component" value="Unassembled WGS sequence"/>
</dbReference>
<feature type="active site" evidence="5">
    <location>
        <position position="331"/>
    </location>
</feature>
<feature type="active site" evidence="5">
    <location>
        <position position="148"/>
    </location>
</feature>
<keyword evidence="8" id="KW-1185">Reference proteome</keyword>
<accession>A8PR76</accession>
<evidence type="ECO:0000256" key="4">
    <source>
        <dbReference type="ARBA" id="ARBA00022807"/>
    </source>
</evidence>
<keyword evidence="2 5" id="KW-0645">Protease</keyword>
<keyword evidence="3 5" id="KW-0378">Hydrolase</keyword>
<keyword evidence="4 5" id="KW-0788">Thiol protease</keyword>
<evidence type="ECO:0000313" key="8">
    <source>
        <dbReference type="Proteomes" id="UP000008837"/>
    </source>
</evidence>
<evidence type="ECO:0000256" key="5">
    <source>
        <dbReference type="PROSITE-ProRule" id="PRU00239"/>
    </source>
</evidence>
<dbReference type="GO" id="GO:0006508">
    <property type="term" value="P:proteolysis"/>
    <property type="evidence" value="ECO:0007669"/>
    <property type="project" value="UniProtKB-KW"/>
</dbReference>
<dbReference type="InterPro" id="IPR051297">
    <property type="entry name" value="PalB/RIM13"/>
</dbReference>
<dbReference type="STRING" id="425265.A8PR76"/>
<dbReference type="OrthoDB" id="167576at2759"/>
<dbReference type="KEGG" id="mgl:MGL_0623"/>
<dbReference type="Gene3D" id="3.90.70.10">
    <property type="entry name" value="Cysteine proteinases"/>
    <property type="match status" value="1"/>
</dbReference>
<evidence type="ECO:0000256" key="3">
    <source>
        <dbReference type="ARBA" id="ARBA00022801"/>
    </source>
</evidence>
<sequence>MPVDGTTEEARSVANRAIELERNKRFFEAFRAYVSATQLFLEAARASPETLGSDARRMASRCLERAERLRESHKLANDPCDTWEVWTQDPSLSDFARIDLHVEASPALSPLQIQQGAKLRQASPAIPIMCRDVVLRAGDIEQGSVSDCSLITAIEIATEHNARWHTRLAFEALFPQLDSMPCRSPTGVYMVKLYLHGQARCITINDALPCTLTGELLCSKPRHNIQLWPALLEKAFLVAKRSSYAFNGSDACMDLYALTGWIPEHIPLHEASFQCEKTWTRLFTAWKQGRCLLALGTGSSPETMSALVPLHCYGIIELREHQHKRTVSIVNPWKRHDVLQHVKDMAWEEVCCYFDTLLVNWDPALYPHQRQVTGMWDATSDSAVRLDEFRAAQTDQYHISVSQEMSTPILLHLERHDLSGTYEEQEYMALHVFPCNKAQRRAQVEFDGLMGMYVNVPHSLLALHASGPMQYTLAVSRHGSALYPMPYTLTVYATSLVDLAVLPPTMPNRSIVHGSWRPSPNRGVPELWYQPQYRLTVHEGTLLPRLELVVMTSLSTCVAAVLLTSGKRVLCWEEASVVAHTGTLSRGIARSDVQVLQPGAYTLVLLTSCSHDETATSSTTSAAASFSVIVESNVRVSVDILPMLGAGMYRRSAHATTLPHAWQVYVPRAMPLLICAVTDAPDHANEPATMTIRLEKHSSSLCEAESKSRTNYAVLHSQTLAPDMYTLSIDGILKTPFSSLDVDVFGSQPVSLTDCDIAPHIRIHSSS</sequence>
<gene>
    <name evidence="7" type="ORF">MGL_0623</name>
</gene>
<organism evidence="7 8">
    <name type="scientific">Malassezia globosa (strain ATCC MYA-4612 / CBS 7966)</name>
    <name type="common">Dandruff-associated fungus</name>
    <dbReference type="NCBI Taxonomy" id="425265"/>
    <lineage>
        <taxon>Eukaryota</taxon>
        <taxon>Fungi</taxon>
        <taxon>Dikarya</taxon>
        <taxon>Basidiomycota</taxon>
        <taxon>Ustilaginomycotina</taxon>
        <taxon>Malasseziomycetes</taxon>
        <taxon>Malasseziales</taxon>
        <taxon>Malasseziaceae</taxon>
        <taxon>Malassezia</taxon>
    </lineage>
</organism>
<comment type="caution">
    <text evidence="7">The sequence shown here is derived from an EMBL/GenBank/DDBJ whole genome shotgun (WGS) entry which is preliminary data.</text>
</comment>
<dbReference type="AlphaFoldDB" id="A8PR76"/>
<name>A8PR76_MALGO</name>
<dbReference type="SUPFAM" id="SSF54001">
    <property type="entry name" value="Cysteine proteinases"/>
    <property type="match status" value="1"/>
</dbReference>
<comment type="similarity">
    <text evidence="1">Belongs to the peptidase C2 family. PalB/RIM13 subfamily.</text>
</comment>